<accession>A0A7W8DJP6</accession>
<keyword evidence="2" id="KW-0813">Transport</keyword>
<dbReference type="Proteomes" id="UP000590740">
    <property type="component" value="Unassembled WGS sequence"/>
</dbReference>
<evidence type="ECO:0000256" key="6">
    <source>
        <dbReference type="ARBA" id="ARBA00023065"/>
    </source>
</evidence>
<feature type="transmembrane region" description="Helical" evidence="9">
    <location>
        <begin position="43"/>
        <end position="62"/>
    </location>
</feature>
<keyword evidence="7 9" id="KW-0472">Membrane</keyword>
<organism evidence="10 11">
    <name type="scientific">Prosthecobacter vanneervenii</name>
    <dbReference type="NCBI Taxonomy" id="48466"/>
    <lineage>
        <taxon>Bacteria</taxon>
        <taxon>Pseudomonadati</taxon>
        <taxon>Verrucomicrobiota</taxon>
        <taxon>Verrucomicrobiia</taxon>
        <taxon>Verrucomicrobiales</taxon>
        <taxon>Verrucomicrobiaceae</taxon>
        <taxon>Prosthecobacter</taxon>
    </lineage>
</organism>
<dbReference type="GO" id="GO:0005254">
    <property type="term" value="F:chloride channel activity"/>
    <property type="evidence" value="ECO:0007669"/>
    <property type="project" value="InterPro"/>
</dbReference>
<dbReference type="GO" id="GO:0005886">
    <property type="term" value="C:plasma membrane"/>
    <property type="evidence" value="ECO:0007669"/>
    <property type="project" value="UniProtKB-SubCell"/>
</dbReference>
<dbReference type="InterPro" id="IPR044669">
    <property type="entry name" value="YneE/VCCN1/2-like"/>
</dbReference>
<proteinExistence type="inferred from homology"/>
<evidence type="ECO:0000256" key="8">
    <source>
        <dbReference type="ARBA" id="ARBA00034708"/>
    </source>
</evidence>
<comment type="similarity">
    <text evidence="8">Belongs to the anion channel-forming bestrophin (TC 1.A.46) family.</text>
</comment>
<dbReference type="RefSeq" id="WP_184339004.1">
    <property type="nucleotide sequence ID" value="NZ_JACHIG010000003.1"/>
</dbReference>
<sequence length="330" mass="38058">MYVGKEFRLLHLWHFARRNFIESLIISTVAVLLYRFAGLRWIAIPFLPVGTIGTAVAFFVGFKNNQAYDRLWEARRLWGGITNASRSFVAHLKASLPADCKDVREAAYRHLAFINILRLQLRRTIPWATSKQNLHQTFAGERLELEVFEKGLQRILSEHGKMHYHERLKSLNNPACMLLKVHAEHLAKLKHEGMLDAFEHIELMRLVTEFHNLQGGCERIKTTPLFRQYNIFSQIFVHIFILLLPFGLLKDLSAVVGGPGVWLTIPFSVLISWVFYTMEQTGEFSENPFDNAINDTPISTICRNIEIDVREILGEENLPPKLQPENNVLL</sequence>
<comment type="caution">
    <text evidence="10">The sequence shown here is derived from an EMBL/GenBank/DDBJ whole genome shotgun (WGS) entry which is preliminary data.</text>
</comment>
<evidence type="ECO:0000256" key="4">
    <source>
        <dbReference type="ARBA" id="ARBA00022692"/>
    </source>
</evidence>
<dbReference type="AlphaFoldDB" id="A0A7W8DJP6"/>
<feature type="transmembrane region" description="Helical" evidence="9">
    <location>
        <begin position="20"/>
        <end position="37"/>
    </location>
</feature>
<keyword evidence="6" id="KW-0406">Ion transport</keyword>
<feature type="transmembrane region" description="Helical" evidence="9">
    <location>
        <begin position="254"/>
        <end position="276"/>
    </location>
</feature>
<evidence type="ECO:0000256" key="7">
    <source>
        <dbReference type="ARBA" id="ARBA00023136"/>
    </source>
</evidence>
<feature type="transmembrane region" description="Helical" evidence="9">
    <location>
        <begin position="229"/>
        <end position="248"/>
    </location>
</feature>
<dbReference type="PANTHER" id="PTHR33281">
    <property type="entry name" value="UPF0187 PROTEIN YNEE"/>
    <property type="match status" value="1"/>
</dbReference>
<gene>
    <name evidence="10" type="ORF">HNQ65_001638</name>
</gene>
<dbReference type="PANTHER" id="PTHR33281:SF19">
    <property type="entry name" value="VOLTAGE-DEPENDENT ANION CHANNEL-FORMING PROTEIN YNEE"/>
    <property type="match status" value="1"/>
</dbReference>
<evidence type="ECO:0000256" key="3">
    <source>
        <dbReference type="ARBA" id="ARBA00022475"/>
    </source>
</evidence>
<keyword evidence="11" id="KW-1185">Reference proteome</keyword>
<evidence type="ECO:0000256" key="9">
    <source>
        <dbReference type="SAM" id="Phobius"/>
    </source>
</evidence>
<evidence type="ECO:0000256" key="2">
    <source>
        <dbReference type="ARBA" id="ARBA00022448"/>
    </source>
</evidence>
<keyword evidence="5 9" id="KW-1133">Transmembrane helix</keyword>
<keyword evidence="3" id="KW-1003">Cell membrane</keyword>
<comment type="subcellular location">
    <subcellularLocation>
        <location evidence="1">Cell membrane</location>
        <topology evidence="1">Multi-pass membrane protein</topology>
    </subcellularLocation>
</comment>
<dbReference type="EMBL" id="JACHIG010000003">
    <property type="protein sequence ID" value="MBB5032061.1"/>
    <property type="molecule type" value="Genomic_DNA"/>
</dbReference>
<protein>
    <submittedName>
        <fullName evidence="10">Putative membrane protein</fullName>
    </submittedName>
</protein>
<evidence type="ECO:0000313" key="11">
    <source>
        <dbReference type="Proteomes" id="UP000590740"/>
    </source>
</evidence>
<keyword evidence="4 9" id="KW-0812">Transmembrane</keyword>
<evidence type="ECO:0000313" key="10">
    <source>
        <dbReference type="EMBL" id="MBB5032061.1"/>
    </source>
</evidence>
<evidence type="ECO:0000256" key="1">
    <source>
        <dbReference type="ARBA" id="ARBA00004651"/>
    </source>
</evidence>
<reference evidence="10 11" key="1">
    <citation type="submission" date="2020-08" db="EMBL/GenBank/DDBJ databases">
        <title>Genomic Encyclopedia of Type Strains, Phase IV (KMG-IV): sequencing the most valuable type-strain genomes for metagenomic binning, comparative biology and taxonomic classification.</title>
        <authorList>
            <person name="Goeker M."/>
        </authorList>
    </citation>
    <scope>NUCLEOTIDE SEQUENCE [LARGE SCALE GENOMIC DNA]</scope>
    <source>
        <strain evidence="10 11">DSM 12252</strain>
    </source>
</reference>
<evidence type="ECO:0000256" key="5">
    <source>
        <dbReference type="ARBA" id="ARBA00022989"/>
    </source>
</evidence>
<name>A0A7W8DJP6_9BACT</name>
<dbReference type="Pfam" id="PF25539">
    <property type="entry name" value="Bestrophin_2"/>
    <property type="match status" value="1"/>
</dbReference>